<feature type="transmembrane region" description="Helical" evidence="1">
    <location>
        <begin position="130"/>
        <end position="149"/>
    </location>
</feature>
<dbReference type="Proteomes" id="UP000660047">
    <property type="component" value="Unassembled WGS sequence"/>
</dbReference>
<proteinExistence type="predicted"/>
<feature type="transmembrane region" description="Helical" evidence="1">
    <location>
        <begin position="394"/>
        <end position="412"/>
    </location>
</feature>
<evidence type="ECO:0008006" key="4">
    <source>
        <dbReference type="Google" id="ProtNLM"/>
    </source>
</evidence>
<feature type="transmembrane region" description="Helical" evidence="1">
    <location>
        <begin position="228"/>
        <end position="244"/>
    </location>
</feature>
<dbReference type="RefSeq" id="WP_055222362.1">
    <property type="nucleotide sequence ID" value="NZ_BLYL01000006.1"/>
</dbReference>
<feature type="transmembrane region" description="Helical" evidence="1">
    <location>
        <begin position="307"/>
        <end position="329"/>
    </location>
</feature>
<feature type="transmembrane region" description="Helical" evidence="1">
    <location>
        <begin position="206"/>
        <end position="222"/>
    </location>
</feature>
<evidence type="ECO:0000313" key="2">
    <source>
        <dbReference type="EMBL" id="GFO94276.1"/>
    </source>
</evidence>
<gene>
    <name evidence="2" type="ORF">COEU31_13220</name>
</gene>
<feature type="transmembrane region" description="Helical" evidence="1">
    <location>
        <begin position="251"/>
        <end position="273"/>
    </location>
</feature>
<feature type="transmembrane region" description="Helical" evidence="1">
    <location>
        <begin position="178"/>
        <end position="199"/>
    </location>
</feature>
<keyword evidence="1" id="KW-0472">Membrane</keyword>
<comment type="caution">
    <text evidence="2">The sequence shown here is derived from an EMBL/GenBank/DDBJ whole genome shotgun (WGS) entry which is preliminary data.</text>
</comment>
<evidence type="ECO:0000313" key="3">
    <source>
        <dbReference type="Proteomes" id="UP000660047"/>
    </source>
</evidence>
<organism evidence="2 3">
    <name type="scientific">Coprococcus eutactus</name>
    <dbReference type="NCBI Taxonomy" id="33043"/>
    <lineage>
        <taxon>Bacteria</taxon>
        <taxon>Bacillati</taxon>
        <taxon>Bacillota</taxon>
        <taxon>Clostridia</taxon>
        <taxon>Lachnospirales</taxon>
        <taxon>Lachnospiraceae</taxon>
        <taxon>Coprococcus</taxon>
    </lineage>
</organism>
<keyword evidence="1" id="KW-0812">Transmembrane</keyword>
<evidence type="ECO:0000256" key="1">
    <source>
        <dbReference type="SAM" id="Phobius"/>
    </source>
</evidence>
<sequence>MTESVKKNKEIRTNRYFWIACIVLVLLQYGLCIHYGLKRQYLFCDEVYSYGLANSTDKTFLHPGEDNTPLDEWVTGSYFENYMNYNDDSFNYSAAYRNQENDVHPPVYYMLLHTVCYFFKGAGYSAVPGIVLNLILLIFVDILLLYVAAYLLGNRWYGLMAAALWGVSSVGISNCMLIRMYLLQTLNVLLLTAVHVYILRHKKKMTVPYFILLALAVMFGGLTHYYFYFYVAGLGLCVCIYLLYMRKVKQMFAYGFSLVAGLGAAIAVFPATIKHIFGYRGSYATDNLIGLSGHKFLYYISYINRSYFAGLLPLIVLVALVLIVARIVLSFVDIKISLVRENDGLSYRVCIHRRDIDADRTGRIESRSLLLAGVIVADAVLAFVGIQGSELVNARYIYSALPIVAVFMIWCMMKLVPVITRKRCAVVTAVICLVLCAGSIAVKGIDWQYMGYSDWSTALEEMKGQDCIILCHGDGKWNNVYAGMNVFSQMGRCRYVYEDDIDSIADLVKDCGDEIYVAVINDPKFEEKKIHKMTEKIAEITKYTKKSIEYRFSGIRIYKFKAGETK</sequence>
<name>A0AAI9NYI8_9FIRM</name>
<feature type="transmembrane region" description="Helical" evidence="1">
    <location>
        <begin position="16"/>
        <end position="37"/>
    </location>
</feature>
<accession>A0AAI9NYI8</accession>
<feature type="transmembrane region" description="Helical" evidence="1">
    <location>
        <begin position="424"/>
        <end position="442"/>
    </location>
</feature>
<protein>
    <recommendedName>
        <fullName evidence="4">Glycosyltransferase RgtA/B/C/D-like domain-containing protein</fullName>
    </recommendedName>
</protein>
<dbReference type="AlphaFoldDB" id="A0AAI9NYI8"/>
<dbReference type="EMBL" id="BLYL01000006">
    <property type="protein sequence ID" value="GFO94276.1"/>
    <property type="molecule type" value="Genomic_DNA"/>
</dbReference>
<keyword evidence="1" id="KW-1133">Transmembrane helix</keyword>
<reference evidence="2" key="1">
    <citation type="submission" date="2020-06" db="EMBL/GenBank/DDBJ databases">
        <title>Characterization of fructooligosaccharide metabolism and fructooligosaccharide-degrading enzymes in human commensal butyrate producers.</title>
        <authorList>
            <person name="Tanno H."/>
            <person name="Fujii T."/>
            <person name="Hirano K."/>
            <person name="Maeno S."/>
            <person name="Tonozuka T."/>
            <person name="Sakamoto M."/>
            <person name="Ohkuma M."/>
            <person name="Tochio T."/>
            <person name="Endo A."/>
        </authorList>
    </citation>
    <scope>NUCLEOTIDE SEQUENCE</scope>
    <source>
        <strain evidence="2">JCM 31265</strain>
    </source>
</reference>
<feature type="transmembrane region" description="Helical" evidence="1">
    <location>
        <begin position="369"/>
        <end position="388"/>
    </location>
</feature>